<evidence type="ECO:0000259" key="1">
    <source>
        <dbReference type="SMART" id="SM00244"/>
    </source>
</evidence>
<dbReference type="InterPro" id="IPR050710">
    <property type="entry name" value="Band7/mec-2_domain"/>
</dbReference>
<dbReference type="InterPro" id="IPR036013">
    <property type="entry name" value="Band_7/SPFH_dom_sf"/>
</dbReference>
<dbReference type="PANTHER" id="PTHR43327">
    <property type="entry name" value="STOMATIN-LIKE PROTEIN 2, MITOCHONDRIAL"/>
    <property type="match status" value="1"/>
</dbReference>
<dbReference type="OrthoDB" id="434619at2759"/>
<dbReference type="Gene3D" id="3.30.479.30">
    <property type="entry name" value="Band 7 domain"/>
    <property type="match status" value="1"/>
</dbReference>
<dbReference type="STRING" id="50990.A0A4Y7QNR3"/>
<organism evidence="2 3">
    <name type="scientific">Rickenella mellea</name>
    <dbReference type="NCBI Taxonomy" id="50990"/>
    <lineage>
        <taxon>Eukaryota</taxon>
        <taxon>Fungi</taxon>
        <taxon>Dikarya</taxon>
        <taxon>Basidiomycota</taxon>
        <taxon>Agaricomycotina</taxon>
        <taxon>Agaricomycetes</taxon>
        <taxon>Hymenochaetales</taxon>
        <taxon>Rickenellaceae</taxon>
        <taxon>Rickenella</taxon>
    </lineage>
</organism>
<accession>A0A4Y7QNR3</accession>
<dbReference type="VEuPathDB" id="FungiDB:BD410DRAFT_781254"/>
<proteinExistence type="predicted"/>
<evidence type="ECO:0000313" key="3">
    <source>
        <dbReference type="Proteomes" id="UP000294933"/>
    </source>
</evidence>
<dbReference type="EMBL" id="ML170157">
    <property type="protein sequence ID" value="TDL28722.1"/>
    <property type="molecule type" value="Genomic_DNA"/>
</dbReference>
<feature type="domain" description="Band 7" evidence="1">
    <location>
        <begin position="30"/>
        <end position="188"/>
    </location>
</feature>
<dbReference type="SMART" id="SM00244">
    <property type="entry name" value="PHB"/>
    <property type="match status" value="1"/>
</dbReference>
<dbReference type="SUPFAM" id="SSF117892">
    <property type="entry name" value="Band 7/SPFH domain"/>
    <property type="match status" value="1"/>
</dbReference>
<dbReference type="InterPro" id="IPR001972">
    <property type="entry name" value="Stomatin_HflK_fam"/>
</dbReference>
<dbReference type="PRINTS" id="PR00721">
    <property type="entry name" value="STOMATIN"/>
</dbReference>
<protein>
    <submittedName>
        <fullName evidence="2">Stomatin family protein</fullName>
    </submittedName>
</protein>
<dbReference type="InterPro" id="IPR001107">
    <property type="entry name" value="Band_7"/>
</dbReference>
<dbReference type="PANTHER" id="PTHR43327:SF10">
    <property type="entry name" value="STOMATIN-LIKE PROTEIN 2, MITOCHONDRIAL"/>
    <property type="match status" value="1"/>
</dbReference>
<keyword evidence="3" id="KW-1185">Reference proteome</keyword>
<sequence>MSLPAALARNVGRRYLLRPQSTSTSLGRRSLFTIIHQGHEGWRLSFGRNPVKLEPGLRLMLPLYHTVQEVDMRERSVNITDLASFTSDNVPVLISGSLFFRVRNSYHACFSVDDFTSNVRNIGTSAVRSVIGVFSYDDVISDRNKINNQLHAVIGGSIEKWGVDCTRFEIQNFKPSNREVEKQLELQMAAERDRRKQLLDTQALVNVAEGHKQRTILESEGALQSQLNRAAGQKQKLIIESEGSMEAARNEGKALALQIEVVAKTLANGTGAPTEKDRTMALTALVELKRLEQLRAIANGSGNSTYFFGDAAKGVAGDAYNIDNMEKWKSSISGRKGPALDQTAV</sequence>
<dbReference type="CDD" id="cd08829">
    <property type="entry name" value="SPFH_paraslipin"/>
    <property type="match status" value="1"/>
</dbReference>
<name>A0A4Y7QNR3_9AGAM</name>
<reference evidence="2 3" key="1">
    <citation type="submission" date="2018-06" db="EMBL/GenBank/DDBJ databases">
        <title>A transcriptomic atlas of mushroom development highlights an independent origin of complex multicellularity.</title>
        <authorList>
            <consortium name="DOE Joint Genome Institute"/>
            <person name="Krizsan K."/>
            <person name="Almasi E."/>
            <person name="Merenyi Z."/>
            <person name="Sahu N."/>
            <person name="Viragh M."/>
            <person name="Koszo T."/>
            <person name="Mondo S."/>
            <person name="Kiss B."/>
            <person name="Balint B."/>
            <person name="Kues U."/>
            <person name="Barry K."/>
            <person name="Hegedus J.C."/>
            <person name="Henrissat B."/>
            <person name="Johnson J."/>
            <person name="Lipzen A."/>
            <person name="Ohm R."/>
            <person name="Nagy I."/>
            <person name="Pangilinan J."/>
            <person name="Yan J."/>
            <person name="Xiong Y."/>
            <person name="Grigoriev I.V."/>
            <person name="Hibbett D.S."/>
            <person name="Nagy L.G."/>
        </authorList>
    </citation>
    <scope>NUCLEOTIDE SEQUENCE [LARGE SCALE GENOMIC DNA]</scope>
    <source>
        <strain evidence="2 3">SZMC22713</strain>
    </source>
</reference>
<evidence type="ECO:0000313" key="2">
    <source>
        <dbReference type="EMBL" id="TDL28722.1"/>
    </source>
</evidence>
<dbReference type="GO" id="GO:0016020">
    <property type="term" value="C:membrane"/>
    <property type="evidence" value="ECO:0007669"/>
    <property type="project" value="InterPro"/>
</dbReference>
<gene>
    <name evidence="2" type="ORF">BD410DRAFT_781254</name>
</gene>
<dbReference type="Proteomes" id="UP000294933">
    <property type="component" value="Unassembled WGS sequence"/>
</dbReference>
<dbReference type="AlphaFoldDB" id="A0A4Y7QNR3"/>
<dbReference type="Pfam" id="PF01145">
    <property type="entry name" value="Band_7"/>
    <property type="match status" value="1"/>
</dbReference>